<gene>
    <name evidence="2" type="ordered locus">Sinac_5678</name>
</gene>
<dbReference type="AlphaFoldDB" id="L0DK98"/>
<dbReference type="OrthoDB" id="248779at2"/>
<protein>
    <submittedName>
        <fullName evidence="2">Acyl-CoA dehydrogenase</fullName>
    </submittedName>
</protein>
<dbReference type="SUPFAM" id="SSF56645">
    <property type="entry name" value="Acyl-CoA dehydrogenase NM domain-like"/>
    <property type="match status" value="1"/>
</dbReference>
<dbReference type="GO" id="GO:0005737">
    <property type="term" value="C:cytoplasm"/>
    <property type="evidence" value="ECO:0007669"/>
    <property type="project" value="TreeGrafter"/>
</dbReference>
<dbReference type="InterPro" id="IPR046373">
    <property type="entry name" value="Acyl-CoA_Oxase/DH_mid-dom_sf"/>
</dbReference>
<dbReference type="GO" id="GO:0003995">
    <property type="term" value="F:acyl-CoA dehydrogenase activity"/>
    <property type="evidence" value="ECO:0007669"/>
    <property type="project" value="TreeGrafter"/>
</dbReference>
<dbReference type="InterPro" id="IPR050741">
    <property type="entry name" value="Acyl-CoA_dehydrogenase"/>
</dbReference>
<name>L0DK98_SINAD</name>
<keyword evidence="1" id="KW-0560">Oxidoreductase</keyword>
<dbReference type="InterPro" id="IPR009100">
    <property type="entry name" value="AcylCoA_DH/oxidase_NM_dom_sf"/>
</dbReference>
<dbReference type="PANTHER" id="PTHR48083">
    <property type="entry name" value="MEDIUM-CHAIN SPECIFIC ACYL-COA DEHYDROGENASE, MITOCHONDRIAL-RELATED"/>
    <property type="match status" value="1"/>
</dbReference>
<accession>L0DK98</accession>
<evidence type="ECO:0000256" key="1">
    <source>
        <dbReference type="ARBA" id="ARBA00023002"/>
    </source>
</evidence>
<evidence type="ECO:0000313" key="3">
    <source>
        <dbReference type="Proteomes" id="UP000010798"/>
    </source>
</evidence>
<sequence length="369" mass="39377">MMNELTPKLIPWPETNHDEGLRRCVARLAEADGPADESGAWPETLWSLLTDARAPRWVLPKSIGGDECGRPELLERYARVTEGSMTAAFILTQHDSGLRRLLLAARDRPVAAAWIRAIADRGAFTTVGISQLTTSRRHGAQALKAIARAGGGYRLDGTMPWVTAAERADVLVTGAVLEDQQQLLIALPTDRAGVTIPPPFNLAALQASRTTEVVCDRVEVAADEILAGPSPNVIATPGAAGTGGLETSALALGLARAALNALIAEIATRSELDEPADALAATWNELWLALMQTAREEAEALSPGQIRSQANALVLKCTQAYLTARKGTGFLRSEPAQRWARQALFFLVWSCPSPVAQAAIRDLAGLCSI</sequence>
<dbReference type="eggNOG" id="COG1960">
    <property type="taxonomic scope" value="Bacteria"/>
</dbReference>
<dbReference type="STRING" id="886293.Sinac_5678"/>
<dbReference type="InterPro" id="IPR037069">
    <property type="entry name" value="AcylCoA_DH/ox_N_sf"/>
</dbReference>
<dbReference type="GO" id="GO:0050660">
    <property type="term" value="F:flavin adenine dinucleotide binding"/>
    <property type="evidence" value="ECO:0007669"/>
    <property type="project" value="InterPro"/>
</dbReference>
<dbReference type="RefSeq" id="WP_015248907.1">
    <property type="nucleotide sequence ID" value="NC_019892.1"/>
</dbReference>
<dbReference type="KEGG" id="saci:Sinac_5678"/>
<dbReference type="Gene3D" id="1.10.540.10">
    <property type="entry name" value="Acyl-CoA dehydrogenase/oxidase, N-terminal domain"/>
    <property type="match status" value="1"/>
</dbReference>
<dbReference type="Gene3D" id="2.40.110.10">
    <property type="entry name" value="Butyryl-CoA Dehydrogenase, subunit A, domain 2"/>
    <property type="match status" value="1"/>
</dbReference>
<reference evidence="2 3" key="1">
    <citation type="submission" date="2012-02" db="EMBL/GenBank/DDBJ databases">
        <title>Complete sequence of chromosome of Singulisphaera acidiphila DSM 18658.</title>
        <authorList>
            <consortium name="US DOE Joint Genome Institute (JGI-PGF)"/>
            <person name="Lucas S."/>
            <person name="Copeland A."/>
            <person name="Lapidus A."/>
            <person name="Glavina del Rio T."/>
            <person name="Dalin E."/>
            <person name="Tice H."/>
            <person name="Bruce D."/>
            <person name="Goodwin L."/>
            <person name="Pitluck S."/>
            <person name="Peters L."/>
            <person name="Ovchinnikova G."/>
            <person name="Chertkov O."/>
            <person name="Kyrpides N."/>
            <person name="Mavromatis K."/>
            <person name="Ivanova N."/>
            <person name="Brettin T."/>
            <person name="Detter J.C."/>
            <person name="Han C."/>
            <person name="Larimer F."/>
            <person name="Land M."/>
            <person name="Hauser L."/>
            <person name="Markowitz V."/>
            <person name="Cheng J.-F."/>
            <person name="Hugenholtz P."/>
            <person name="Woyke T."/>
            <person name="Wu D."/>
            <person name="Tindall B."/>
            <person name="Pomrenke H."/>
            <person name="Brambilla E."/>
            <person name="Klenk H.-P."/>
            <person name="Eisen J.A."/>
        </authorList>
    </citation>
    <scope>NUCLEOTIDE SEQUENCE [LARGE SCALE GENOMIC DNA]</scope>
    <source>
        <strain evidence="3">ATCC BAA-1392 / DSM 18658 / VKM B-2454 / MOB10</strain>
    </source>
</reference>
<dbReference type="PANTHER" id="PTHR48083:SF2">
    <property type="entry name" value="MEDIUM-CHAIN SPECIFIC ACYL-COA DEHYDROGENASE, MITOCHONDRIAL"/>
    <property type="match status" value="1"/>
</dbReference>
<proteinExistence type="predicted"/>
<dbReference type="GO" id="GO:0033539">
    <property type="term" value="P:fatty acid beta-oxidation using acyl-CoA dehydrogenase"/>
    <property type="evidence" value="ECO:0007669"/>
    <property type="project" value="TreeGrafter"/>
</dbReference>
<dbReference type="Proteomes" id="UP000010798">
    <property type="component" value="Chromosome"/>
</dbReference>
<evidence type="ECO:0000313" key="2">
    <source>
        <dbReference type="EMBL" id="AGA29809.1"/>
    </source>
</evidence>
<organism evidence="2 3">
    <name type="scientific">Singulisphaera acidiphila (strain ATCC BAA-1392 / DSM 18658 / VKM B-2454 / MOB10)</name>
    <dbReference type="NCBI Taxonomy" id="886293"/>
    <lineage>
        <taxon>Bacteria</taxon>
        <taxon>Pseudomonadati</taxon>
        <taxon>Planctomycetota</taxon>
        <taxon>Planctomycetia</taxon>
        <taxon>Isosphaerales</taxon>
        <taxon>Isosphaeraceae</taxon>
        <taxon>Singulisphaera</taxon>
    </lineage>
</organism>
<dbReference type="EMBL" id="CP003364">
    <property type="protein sequence ID" value="AGA29809.1"/>
    <property type="molecule type" value="Genomic_DNA"/>
</dbReference>
<keyword evidence="3" id="KW-1185">Reference proteome</keyword>
<dbReference type="HOGENOM" id="CLU_770894_0_0_0"/>